<dbReference type="RefSeq" id="WP_002783701.1">
    <property type="nucleotide sequence ID" value="NZ_AANHVQ020000008.1"/>
</dbReference>
<protein>
    <submittedName>
        <fullName evidence="2">DUF455 family protein</fullName>
    </submittedName>
    <submittedName>
        <fullName evidence="1">Ferritin-like domain-containing protein</fullName>
    </submittedName>
</protein>
<dbReference type="KEGG" id="ccoo:ATE51_01374"/>
<dbReference type="SUPFAM" id="SSF47240">
    <property type="entry name" value="Ferritin-like"/>
    <property type="match status" value="1"/>
</dbReference>
<dbReference type="GeneID" id="66543923"/>
<dbReference type="PIRSF" id="PIRSF012318">
    <property type="entry name" value="UCP012318"/>
    <property type="match status" value="1"/>
</dbReference>
<evidence type="ECO:0000313" key="3">
    <source>
        <dbReference type="Proteomes" id="UP000352088"/>
    </source>
</evidence>
<dbReference type="eggNOG" id="COG2833">
    <property type="taxonomic scope" value="Bacteria"/>
</dbReference>
<dbReference type="AlphaFoldDB" id="A0A0Q2JI89"/>
<dbReference type="EMBL" id="AACGFG010000001">
    <property type="protein sequence ID" value="EAK4357342.1"/>
    <property type="molecule type" value="Genomic_DNA"/>
</dbReference>
<comment type="caution">
    <text evidence="1">The sequence shown here is derived from an EMBL/GenBank/DDBJ whole genome shotgun (WGS) entry which is preliminary data.</text>
</comment>
<evidence type="ECO:0000313" key="4">
    <source>
        <dbReference type="Proteomes" id="UP000365807"/>
    </source>
</evidence>
<proteinExistence type="predicted"/>
<dbReference type="CDD" id="cd00657">
    <property type="entry name" value="Ferritin_like"/>
    <property type="match status" value="1"/>
</dbReference>
<name>A0A0Q2JI89_CAMCO</name>
<evidence type="ECO:0000313" key="1">
    <source>
        <dbReference type="EMBL" id="EAK4357342.1"/>
    </source>
</evidence>
<dbReference type="PANTHER" id="PTHR42782:SF4">
    <property type="entry name" value="DUF455 DOMAIN-CONTAINING PROTEIN"/>
    <property type="match status" value="1"/>
</dbReference>
<dbReference type="Proteomes" id="UP000365807">
    <property type="component" value="Unassembled WGS sequence"/>
</dbReference>
<gene>
    <name evidence="1" type="ORF">C6T04_00120</name>
    <name evidence="2" type="ORF">DSX26_01380</name>
</gene>
<dbReference type="InterPro" id="IPR007402">
    <property type="entry name" value="DUF455"/>
</dbReference>
<reference evidence="1 4" key="1">
    <citation type="submission" date="2018-06" db="EMBL/GenBank/DDBJ databases">
        <authorList>
            <consortium name="NARMS: The National Antimicrobial Resistance Monitoring System"/>
        </authorList>
    </citation>
    <scope>NUCLEOTIDE SEQUENCE [LARGE SCALE GENOMIC DNA]</scope>
    <source>
        <strain evidence="2 3">CVM N17C548</strain>
        <strain evidence="1 4">FSIS11807978</strain>
    </source>
</reference>
<dbReference type="Pfam" id="PF04305">
    <property type="entry name" value="DUF455"/>
    <property type="match status" value="1"/>
</dbReference>
<dbReference type="EMBL" id="AACQHW010000001">
    <property type="protein sequence ID" value="EAL6850118.1"/>
    <property type="molecule type" value="Genomic_DNA"/>
</dbReference>
<dbReference type="KEGG" id="ccof:VC76_05470"/>
<dbReference type="InterPro" id="IPR011197">
    <property type="entry name" value="UCP012318"/>
</dbReference>
<evidence type="ECO:0000313" key="2">
    <source>
        <dbReference type="EMBL" id="EAL6850118.1"/>
    </source>
</evidence>
<dbReference type="OrthoDB" id="9778629at2"/>
<dbReference type="InterPro" id="IPR009078">
    <property type="entry name" value="Ferritin-like_SF"/>
</dbReference>
<sequence>MQKEFFNELEKILYEQNLDNKFENFAIFYDDFKSQKFIFNHEQGSIFKTNINPALKLLHPTRIRRPKFVNSTHSLAKIVHSIAHIEFSAINLALDASYRFKNLPQQFYIDWLEVADEEIKHFKLLNAALDELGYKYGDFAIHDNLEAALEATKDCLSLRMGVVHRGLEAKGLDANPFVVAKLESSNHPIKSLLKDVLHIILNDEIKHVSKGDNWWKFSNQNNYDFIELCKMFNQFSLAGKKLNIEARIKAGFSKAECEAIAQFYA</sequence>
<dbReference type="STRING" id="195.ATE51_01374"/>
<dbReference type="Proteomes" id="UP000352088">
    <property type="component" value="Unassembled WGS sequence"/>
</dbReference>
<accession>A0A0Q2JI89</accession>
<organism evidence="1 4">
    <name type="scientific">Campylobacter coli</name>
    <dbReference type="NCBI Taxonomy" id="195"/>
    <lineage>
        <taxon>Bacteria</taxon>
        <taxon>Pseudomonadati</taxon>
        <taxon>Campylobacterota</taxon>
        <taxon>Epsilonproteobacteria</taxon>
        <taxon>Campylobacterales</taxon>
        <taxon>Campylobacteraceae</taxon>
        <taxon>Campylobacter</taxon>
    </lineage>
</organism>
<dbReference type="PANTHER" id="PTHR42782">
    <property type="entry name" value="SI:CH73-314G15.3"/>
    <property type="match status" value="1"/>
</dbReference>